<protein>
    <recommendedName>
        <fullName evidence="3">dTMP kinase</fullName>
        <ecNumber evidence="3">2.7.4.9</ecNumber>
    </recommendedName>
</protein>
<evidence type="ECO:0000256" key="6">
    <source>
        <dbReference type="ARBA" id="ARBA00022741"/>
    </source>
</evidence>
<dbReference type="GO" id="GO:0006227">
    <property type="term" value="P:dUDP biosynthetic process"/>
    <property type="evidence" value="ECO:0007669"/>
    <property type="project" value="TreeGrafter"/>
</dbReference>
<dbReference type="GO" id="GO:0004798">
    <property type="term" value="F:dTMP kinase activity"/>
    <property type="evidence" value="ECO:0007669"/>
    <property type="project" value="UniProtKB-EC"/>
</dbReference>
<keyword evidence="4" id="KW-0808">Transferase</keyword>
<dbReference type="GO" id="GO:0005524">
    <property type="term" value="F:ATP binding"/>
    <property type="evidence" value="ECO:0007669"/>
    <property type="project" value="UniProtKB-KW"/>
</dbReference>
<dbReference type="GO" id="GO:0006233">
    <property type="term" value="P:dTDP biosynthetic process"/>
    <property type="evidence" value="ECO:0007669"/>
    <property type="project" value="InterPro"/>
</dbReference>
<proteinExistence type="inferred from homology"/>
<evidence type="ECO:0000256" key="1">
    <source>
        <dbReference type="ARBA" id="ARBA00004992"/>
    </source>
</evidence>
<comment type="catalytic activity">
    <reaction evidence="9">
        <text>dTMP + ATP = dTDP + ADP</text>
        <dbReference type="Rhea" id="RHEA:13517"/>
        <dbReference type="ChEBI" id="CHEBI:30616"/>
        <dbReference type="ChEBI" id="CHEBI:58369"/>
        <dbReference type="ChEBI" id="CHEBI:63528"/>
        <dbReference type="ChEBI" id="CHEBI:456216"/>
        <dbReference type="EC" id="2.7.4.9"/>
    </reaction>
</comment>
<reference evidence="11 12" key="1">
    <citation type="submission" date="2017-08" db="EMBL/GenBank/DDBJ databases">
        <title>Complete genome sequence of bacteriophage vB_VpaS_KF5.</title>
        <authorList>
            <person name="Yu J."/>
            <person name="Kwak S.-J."/>
            <person name="Lim J.-A."/>
            <person name="Chang H.-J."/>
        </authorList>
    </citation>
    <scope>NUCLEOTIDE SEQUENCE [LARGE SCALE GENOMIC DNA]</scope>
</reference>
<dbReference type="InterPro" id="IPR039430">
    <property type="entry name" value="Thymidylate_kin-like_dom"/>
</dbReference>
<evidence type="ECO:0000256" key="2">
    <source>
        <dbReference type="ARBA" id="ARBA00009776"/>
    </source>
</evidence>
<keyword evidence="7 11" id="KW-0418">Kinase</keyword>
<dbReference type="PANTHER" id="PTHR10344">
    <property type="entry name" value="THYMIDYLATE KINASE"/>
    <property type="match status" value="1"/>
</dbReference>
<keyword evidence="8" id="KW-0067">ATP-binding</keyword>
<evidence type="ECO:0000313" key="11">
    <source>
        <dbReference type="EMBL" id="ATI19383.1"/>
    </source>
</evidence>
<evidence type="ECO:0000259" key="10">
    <source>
        <dbReference type="Pfam" id="PF02223"/>
    </source>
</evidence>
<dbReference type="InterPro" id="IPR027417">
    <property type="entry name" value="P-loop_NTPase"/>
</dbReference>
<dbReference type="UniPathway" id="UPA00575"/>
<dbReference type="EMBL" id="MF754115">
    <property type="protein sequence ID" value="ATI19383.1"/>
    <property type="molecule type" value="Genomic_DNA"/>
</dbReference>
<dbReference type="InterPro" id="IPR018094">
    <property type="entry name" value="Thymidylate_kinase"/>
</dbReference>
<keyword evidence="5" id="KW-0545">Nucleotide biosynthesis</keyword>
<evidence type="ECO:0000256" key="3">
    <source>
        <dbReference type="ARBA" id="ARBA00012980"/>
    </source>
</evidence>
<evidence type="ECO:0000256" key="9">
    <source>
        <dbReference type="ARBA" id="ARBA00048743"/>
    </source>
</evidence>
<dbReference type="HAMAP" id="MF_00165">
    <property type="entry name" value="Thymidylate_kinase"/>
    <property type="match status" value="1"/>
</dbReference>
<evidence type="ECO:0000256" key="5">
    <source>
        <dbReference type="ARBA" id="ARBA00022727"/>
    </source>
</evidence>
<dbReference type="EC" id="2.7.4.9" evidence="3"/>
<evidence type="ECO:0000256" key="7">
    <source>
        <dbReference type="ARBA" id="ARBA00022777"/>
    </source>
</evidence>
<feature type="domain" description="Thymidylate kinase-like" evidence="10">
    <location>
        <begin position="9"/>
        <end position="161"/>
    </location>
</feature>
<keyword evidence="6" id="KW-0547">Nucleotide-binding</keyword>
<evidence type="ECO:0000256" key="4">
    <source>
        <dbReference type="ARBA" id="ARBA00022679"/>
    </source>
</evidence>
<dbReference type="GO" id="GO:0006235">
    <property type="term" value="P:dTTP biosynthetic process"/>
    <property type="evidence" value="ECO:0007669"/>
    <property type="project" value="UniProtKB-UniPathway"/>
</dbReference>
<comment type="pathway">
    <text evidence="1">Pyrimidine metabolism; dTTP biosynthesis.</text>
</comment>
<evidence type="ECO:0000256" key="8">
    <source>
        <dbReference type="ARBA" id="ARBA00022840"/>
    </source>
</evidence>
<gene>
    <name evidence="11" type="ORF">KF5_073</name>
</gene>
<dbReference type="PANTHER" id="PTHR10344:SF4">
    <property type="entry name" value="UMP-CMP KINASE 2, MITOCHONDRIAL"/>
    <property type="match status" value="1"/>
</dbReference>
<dbReference type="Gene3D" id="3.40.50.300">
    <property type="entry name" value="P-loop containing nucleotide triphosphate hydrolases"/>
    <property type="match status" value="1"/>
</dbReference>
<dbReference type="Pfam" id="PF02223">
    <property type="entry name" value="Thymidylate_kin"/>
    <property type="match status" value="1"/>
</dbReference>
<comment type="similarity">
    <text evidence="2">Belongs to the thymidylate kinase family.</text>
</comment>
<evidence type="ECO:0000313" key="12">
    <source>
        <dbReference type="Proteomes" id="UP000257560"/>
    </source>
</evidence>
<dbReference type="SUPFAM" id="SSF52540">
    <property type="entry name" value="P-loop containing nucleoside triphosphate hydrolases"/>
    <property type="match status" value="1"/>
</dbReference>
<dbReference type="Proteomes" id="UP000257560">
    <property type="component" value="Segment"/>
</dbReference>
<name>A0A384WJY6_9CAUD</name>
<dbReference type="NCBIfam" id="TIGR00041">
    <property type="entry name" value="DTMP_kinase"/>
    <property type="match status" value="1"/>
</dbReference>
<organism evidence="11 12">
    <name type="scientific">Vibrio phage vB_VpaS_KF5</name>
    <dbReference type="NCBI Taxonomy" id="2041476"/>
    <lineage>
        <taxon>Viruses</taxon>
        <taxon>Duplodnaviria</taxon>
        <taxon>Heunggongvirae</taxon>
        <taxon>Uroviricota</taxon>
        <taxon>Caudoviricetes</taxon>
        <taxon>Mardecavirus</taxon>
        <taxon>Mardecavirus SSP002</taxon>
    </lineage>
</organism>
<accession>A0A384WJY6</accession>
<dbReference type="CDD" id="cd01672">
    <property type="entry name" value="TMPK"/>
    <property type="match status" value="1"/>
</dbReference>
<sequence>MSRGIIVAVEGFDGSGKSTLVKLLVEELANYEVKVVQTRQPGGTPYAEKIRDLLMSGDRDRSQAVEAHLFLAARQDLCDKLVAPAVEEGAIVVCDRHYLSSLANQPQCRSLFLENRVFDPDVWIMARCPFPVCIQRSEQRGDDDAFSNAELREKRAQYDRYQHGIKDILPFTAGDSLFTVDTDLGLTSAREQIKKVASYLVSLNKQLPYNS</sequence>